<dbReference type="PANTHER" id="PTHR11361">
    <property type="entry name" value="DNA MISMATCH REPAIR PROTEIN MUTS FAMILY MEMBER"/>
    <property type="match status" value="1"/>
</dbReference>
<proteinExistence type="inferred from homology"/>
<evidence type="ECO:0000256" key="2">
    <source>
        <dbReference type="ARBA" id="ARBA00021982"/>
    </source>
</evidence>
<dbReference type="EMBL" id="CP002869">
    <property type="protein sequence ID" value="AEI41452.1"/>
    <property type="molecule type" value="Genomic_DNA"/>
</dbReference>
<dbReference type="SMART" id="SM00534">
    <property type="entry name" value="MUTSac"/>
    <property type="match status" value="1"/>
</dbReference>
<dbReference type="InterPro" id="IPR036187">
    <property type="entry name" value="DNA_mismatch_repair_MutS_sf"/>
</dbReference>
<protein>
    <recommendedName>
        <fullName evidence="2 9">DNA mismatch repair protein MutS</fullName>
    </recommendedName>
</protein>
<dbReference type="Gene3D" id="3.40.50.300">
    <property type="entry name" value="P-loop containing nucleotide triphosphate hydrolases"/>
    <property type="match status" value="1"/>
</dbReference>
<dbReference type="Gene3D" id="3.40.1170.10">
    <property type="entry name" value="DNA repair protein MutS, domain I"/>
    <property type="match status" value="1"/>
</dbReference>
<keyword evidence="6 9" id="KW-0238">DNA-binding</keyword>
<dbReference type="Gene3D" id="1.10.1420.10">
    <property type="match status" value="2"/>
</dbReference>
<feature type="region of interest" description="Disordered" evidence="11">
    <location>
        <begin position="802"/>
        <end position="822"/>
    </location>
</feature>
<dbReference type="RefSeq" id="WP_013916613.1">
    <property type="nucleotide sequence ID" value="NC_015690.1"/>
</dbReference>
<name>F8FD35_PAEMK</name>
<dbReference type="SUPFAM" id="SSF48334">
    <property type="entry name" value="DNA repair protein MutS, domain III"/>
    <property type="match status" value="1"/>
</dbReference>
<dbReference type="InterPro" id="IPR007695">
    <property type="entry name" value="DNA_mismatch_repair_MutS-lik_N"/>
</dbReference>
<dbReference type="PATRIC" id="fig|1036673.3.peg.2647"/>
<dbReference type="HOGENOM" id="CLU_002472_3_1_9"/>
<dbReference type="InterPro" id="IPR007861">
    <property type="entry name" value="DNA_mismatch_repair_MutS_clamp"/>
</dbReference>
<keyword evidence="4 9" id="KW-0227">DNA damage</keyword>
<dbReference type="PIRSF" id="PIRSF037677">
    <property type="entry name" value="DNA_mis_repair_Msh6"/>
    <property type="match status" value="1"/>
</dbReference>
<dbReference type="AlphaFoldDB" id="F8FD35"/>
<evidence type="ECO:0000313" key="14">
    <source>
        <dbReference type="Proteomes" id="UP000006620"/>
    </source>
</evidence>
<dbReference type="GO" id="GO:0140664">
    <property type="term" value="F:ATP-dependent DNA damage sensor activity"/>
    <property type="evidence" value="ECO:0007669"/>
    <property type="project" value="InterPro"/>
</dbReference>
<evidence type="ECO:0000256" key="9">
    <source>
        <dbReference type="HAMAP-Rule" id="MF_00096"/>
    </source>
</evidence>
<evidence type="ECO:0000256" key="1">
    <source>
        <dbReference type="ARBA" id="ARBA00006271"/>
    </source>
</evidence>
<dbReference type="InterPro" id="IPR016151">
    <property type="entry name" value="DNA_mismatch_repair_MutS_N"/>
</dbReference>
<dbReference type="KEGG" id="pms:KNP414_02894"/>
<evidence type="ECO:0000313" key="13">
    <source>
        <dbReference type="EMBL" id="AEI41452.1"/>
    </source>
</evidence>
<dbReference type="Pfam" id="PF00488">
    <property type="entry name" value="MutS_V"/>
    <property type="match status" value="1"/>
</dbReference>
<dbReference type="InterPro" id="IPR007696">
    <property type="entry name" value="DNA_mismatch_repair_MutS_core"/>
</dbReference>
<dbReference type="NCBIfam" id="TIGR01070">
    <property type="entry name" value="mutS1"/>
    <property type="match status" value="1"/>
</dbReference>
<dbReference type="Pfam" id="PF05190">
    <property type="entry name" value="MutS_IV"/>
    <property type="match status" value="1"/>
</dbReference>
<feature type="binding site" evidence="9">
    <location>
        <begin position="613"/>
        <end position="620"/>
    </location>
    <ligand>
        <name>ATP</name>
        <dbReference type="ChEBI" id="CHEBI:30616"/>
    </ligand>
</feature>
<dbReference type="SMART" id="SM00533">
    <property type="entry name" value="MUTSd"/>
    <property type="match status" value="1"/>
</dbReference>
<dbReference type="Pfam" id="PF05192">
    <property type="entry name" value="MutS_III"/>
    <property type="match status" value="1"/>
</dbReference>
<dbReference type="InterPro" id="IPR036678">
    <property type="entry name" value="MutS_con_dom_sf"/>
</dbReference>
<dbReference type="GO" id="GO:0003684">
    <property type="term" value="F:damaged DNA binding"/>
    <property type="evidence" value="ECO:0007669"/>
    <property type="project" value="UniProtKB-UniRule"/>
</dbReference>
<evidence type="ECO:0000256" key="6">
    <source>
        <dbReference type="ARBA" id="ARBA00023125"/>
    </source>
</evidence>
<evidence type="ECO:0000256" key="5">
    <source>
        <dbReference type="ARBA" id="ARBA00022840"/>
    </source>
</evidence>
<dbReference type="PANTHER" id="PTHR11361:SF34">
    <property type="entry name" value="DNA MISMATCH REPAIR PROTEIN MSH1, MITOCHONDRIAL"/>
    <property type="match status" value="1"/>
</dbReference>
<dbReference type="Gene3D" id="3.30.420.110">
    <property type="entry name" value="MutS, connector domain"/>
    <property type="match status" value="1"/>
</dbReference>
<dbReference type="GO" id="GO:0005524">
    <property type="term" value="F:ATP binding"/>
    <property type="evidence" value="ECO:0007669"/>
    <property type="project" value="UniProtKB-UniRule"/>
</dbReference>
<dbReference type="FunFam" id="3.40.50.300:FF:000870">
    <property type="entry name" value="MutS protein homolog 4"/>
    <property type="match status" value="1"/>
</dbReference>
<reference evidence="14" key="1">
    <citation type="submission" date="2011-06" db="EMBL/GenBank/DDBJ databases">
        <title>Complete genome sequence of Paenibacillus mucilaginosus KNP414.</title>
        <authorList>
            <person name="Wang J."/>
            <person name="Hu S."/>
            <person name="Hu X."/>
            <person name="Zhang B."/>
            <person name="Dong D."/>
            <person name="Zhang S."/>
            <person name="Zhao K."/>
            <person name="Wu D."/>
        </authorList>
    </citation>
    <scope>NUCLEOTIDE SEQUENCE [LARGE SCALE GENOMIC DNA]</scope>
    <source>
        <strain evidence="14">KNP414</strain>
    </source>
</reference>
<comment type="function">
    <text evidence="8 9">This protein is involved in the repair of mismatches in DNA. It is possible that it carries out the mismatch recognition step. This protein has a weak ATPase activity.</text>
</comment>
<dbReference type="SUPFAM" id="SSF52540">
    <property type="entry name" value="P-loop containing nucleoside triphosphate hydrolases"/>
    <property type="match status" value="1"/>
</dbReference>
<dbReference type="InterPro" id="IPR027417">
    <property type="entry name" value="P-loop_NTPase"/>
</dbReference>
<dbReference type="InterPro" id="IPR000432">
    <property type="entry name" value="DNA_mismatch_repair_MutS_C"/>
</dbReference>
<dbReference type="GO" id="GO:0005829">
    <property type="term" value="C:cytosol"/>
    <property type="evidence" value="ECO:0007669"/>
    <property type="project" value="TreeGrafter"/>
</dbReference>
<dbReference type="FunFam" id="1.10.1420.10:FF:000007">
    <property type="entry name" value="DNA mismatch repair protein MutS"/>
    <property type="match status" value="1"/>
</dbReference>
<dbReference type="Pfam" id="PF05188">
    <property type="entry name" value="MutS_II"/>
    <property type="match status" value="1"/>
</dbReference>
<evidence type="ECO:0000256" key="11">
    <source>
        <dbReference type="SAM" id="MobiDB-lite"/>
    </source>
</evidence>
<dbReference type="InterPro" id="IPR045076">
    <property type="entry name" value="MutS"/>
</dbReference>
<dbReference type="HAMAP" id="MF_00096">
    <property type="entry name" value="MutS"/>
    <property type="match status" value="1"/>
</dbReference>
<comment type="similarity">
    <text evidence="1 9 10">Belongs to the DNA mismatch repair MutS family.</text>
</comment>
<evidence type="ECO:0000256" key="3">
    <source>
        <dbReference type="ARBA" id="ARBA00022741"/>
    </source>
</evidence>
<feature type="domain" description="DNA mismatch repair proteins mutS family" evidence="12">
    <location>
        <begin position="687"/>
        <end position="703"/>
    </location>
</feature>
<dbReference type="GO" id="GO:0006298">
    <property type="term" value="P:mismatch repair"/>
    <property type="evidence" value="ECO:0007669"/>
    <property type="project" value="UniProtKB-UniRule"/>
</dbReference>
<dbReference type="InterPro" id="IPR005748">
    <property type="entry name" value="DNA_mismatch_repair_MutS"/>
</dbReference>
<dbReference type="Proteomes" id="UP000006620">
    <property type="component" value="Chromosome"/>
</dbReference>
<dbReference type="GO" id="GO:0030983">
    <property type="term" value="F:mismatched DNA binding"/>
    <property type="evidence" value="ECO:0007669"/>
    <property type="project" value="InterPro"/>
</dbReference>
<organism evidence="13 14">
    <name type="scientific">Paenibacillus mucilaginosus (strain KNP414)</name>
    <dbReference type="NCBI Taxonomy" id="1036673"/>
    <lineage>
        <taxon>Bacteria</taxon>
        <taxon>Bacillati</taxon>
        <taxon>Bacillota</taxon>
        <taxon>Bacilli</taxon>
        <taxon>Bacillales</taxon>
        <taxon>Paenibacillaceae</taxon>
        <taxon>Paenibacillus</taxon>
    </lineage>
</organism>
<evidence type="ECO:0000256" key="8">
    <source>
        <dbReference type="ARBA" id="ARBA00024647"/>
    </source>
</evidence>
<evidence type="ECO:0000259" key="12">
    <source>
        <dbReference type="PROSITE" id="PS00486"/>
    </source>
</evidence>
<evidence type="ECO:0000256" key="10">
    <source>
        <dbReference type="RuleBase" id="RU003756"/>
    </source>
</evidence>
<keyword evidence="5 9" id="KW-0067">ATP-binding</keyword>
<keyword evidence="3 9" id="KW-0547">Nucleotide-binding</keyword>
<evidence type="ECO:0000256" key="4">
    <source>
        <dbReference type="ARBA" id="ARBA00022763"/>
    </source>
</evidence>
<dbReference type="PROSITE" id="PS00486">
    <property type="entry name" value="DNA_MISMATCH_REPAIR_2"/>
    <property type="match status" value="1"/>
</dbReference>
<reference evidence="13 14" key="2">
    <citation type="journal article" date="2013" name="Genome Announc.">
        <title>Genome Sequence of Growth-Improving Paenibacillus mucilaginosus Strain KNP414.</title>
        <authorList>
            <person name="Lu J.J."/>
            <person name="Wang J.F."/>
            <person name="Hu X.F."/>
        </authorList>
    </citation>
    <scope>NUCLEOTIDE SEQUENCE [LARGE SCALE GENOMIC DNA]</scope>
    <source>
        <strain evidence="13 14">KNP414</strain>
    </source>
</reference>
<dbReference type="InterPro" id="IPR007860">
    <property type="entry name" value="DNA_mmatch_repair_MutS_con_dom"/>
</dbReference>
<dbReference type="NCBIfam" id="NF003810">
    <property type="entry name" value="PRK05399.1"/>
    <property type="match status" value="1"/>
</dbReference>
<gene>
    <name evidence="9" type="primary">mutS</name>
    <name evidence="13" type="ordered locus">KNP414_02894</name>
</gene>
<dbReference type="SUPFAM" id="SSF55271">
    <property type="entry name" value="DNA repair protein MutS, domain I"/>
    <property type="match status" value="1"/>
</dbReference>
<accession>F8FD35</accession>
<dbReference type="SUPFAM" id="SSF53150">
    <property type="entry name" value="DNA repair protein MutS, domain II"/>
    <property type="match status" value="1"/>
</dbReference>
<dbReference type="InterPro" id="IPR017261">
    <property type="entry name" value="DNA_mismatch_repair_MutS/MSH"/>
</dbReference>
<keyword evidence="7 9" id="KW-0234">DNA repair</keyword>
<dbReference type="Pfam" id="PF01624">
    <property type="entry name" value="MutS_I"/>
    <property type="match status" value="1"/>
</dbReference>
<evidence type="ECO:0000256" key="7">
    <source>
        <dbReference type="ARBA" id="ARBA00023204"/>
    </source>
</evidence>
<dbReference type="FunFam" id="3.40.1170.10:FF:000001">
    <property type="entry name" value="DNA mismatch repair protein MutS"/>
    <property type="match status" value="1"/>
</dbReference>
<sequence length="925" mass="101701">MAKYTPMIEQYLAVKAEVPDAFLFFRLGDFYEMFFEDAVNAARELEITLTGREGGGERIPMCGVPYHSAENYIARLIEKGFKVAICEQVEDPAEAKGVVRREIVRIVTPGTVMDARSLSETANNYIVSVTAAGGGYALAACDISTGEFYVTRTDGSFELLLDELNAYSPSELLGAGALLERIRGAAAAWLTTSVLTPREHRPVNGGLSPEGHFSESQLAALPQGGREAVALLMGYLQETQKRSLGHIKHIRIYEPSQYMVMDPFTRRNLELVETVRDRSKKGTLLWLLDKTVTAMGGRLLRRWIEKPLMNAAAIESRLEAVERLYHQLILRDELKGALREVYDLERLTARIAYGSANARDLAALKLSLQQVPQLRELLAGSGSPALGELGERMDPCSDVMQLIHDAIVDEPPVSIRDGGMIRPGLSPRLDELREAGTNGKQWLAELERQERERTGIRSLKIGYNKVFGYFIEISKANLGSLEEGRYERKQTLANAERFVTPELKEKEALILEAQEGMVDLEYGLFLELRDKVAAHIPRLQALAELIATADVFQSIAQVSAANRYVRPEVGDFYPLEIEEGRHPVVEAVLEDGVFIMNDTVLSKEQGSTMLITGPNMAGKSTYMRQVAMICLMAQIGCFVPAKRAKVPVTDRIFTRIGAADDLIGGQSTFMVEMMDIQVMTEKATPKSLVIIDELGRGTSTGEGMAIAQAVIEYLHDRIGCKTLVSTHFHELAHLEESLKDLRNYCMAVKESGQQVTFLRKLVRGAASTSYGIYCAQIAGLPESIIGRSYELLHVFEERSEGLQERIQSAPETRPAADEGTAVPVGSAGAETLAAAAAETAAGADPAAAEHAPPAAVTVMEAPAAPAYAPQGIEQLSLFAVEEKPSRSAKKDPKQEKVLEQLRTLDLMNMTPMSAMNFLYELKKLV</sequence>